<dbReference type="KEGG" id="plw:D5F53_02940"/>
<dbReference type="AlphaFoldDB" id="A0A385TH41"/>
<dbReference type="PANTHER" id="PTHR37017:SF11">
    <property type="entry name" value="ESTERASE_LIPASE_THIOESTERASE DOMAIN-CONTAINING PROTEIN"/>
    <property type="match status" value="1"/>
</dbReference>
<gene>
    <name evidence="2" type="ORF">D5F53_02940</name>
</gene>
<dbReference type="Proteomes" id="UP000266552">
    <property type="component" value="Chromosome"/>
</dbReference>
<evidence type="ECO:0000259" key="1">
    <source>
        <dbReference type="Pfam" id="PF12697"/>
    </source>
</evidence>
<accession>A0A385TH41</accession>
<dbReference type="Pfam" id="PF12697">
    <property type="entry name" value="Abhydrolase_6"/>
    <property type="match status" value="1"/>
</dbReference>
<dbReference type="GO" id="GO:0016787">
    <property type="term" value="F:hydrolase activity"/>
    <property type="evidence" value="ECO:0007669"/>
    <property type="project" value="UniProtKB-KW"/>
</dbReference>
<dbReference type="EMBL" id="CP032412">
    <property type="protein sequence ID" value="AYB42298.1"/>
    <property type="molecule type" value="Genomic_DNA"/>
</dbReference>
<name>A0A385TH41_PAELA</name>
<evidence type="ECO:0000313" key="2">
    <source>
        <dbReference type="EMBL" id="AYB42298.1"/>
    </source>
</evidence>
<keyword evidence="3" id="KW-1185">Reference proteome</keyword>
<dbReference type="InterPro" id="IPR052897">
    <property type="entry name" value="Sec-Metab_Biosynth_Hydrolase"/>
</dbReference>
<organism evidence="2 3">
    <name type="scientific">Paenibacillus lautus</name>
    <name type="common">Bacillus lautus</name>
    <dbReference type="NCBI Taxonomy" id="1401"/>
    <lineage>
        <taxon>Bacteria</taxon>
        <taxon>Bacillati</taxon>
        <taxon>Bacillota</taxon>
        <taxon>Bacilli</taxon>
        <taxon>Bacillales</taxon>
        <taxon>Paenibacillaceae</taxon>
        <taxon>Paenibacillus</taxon>
    </lineage>
</organism>
<protein>
    <submittedName>
        <fullName evidence="2">Alpha/beta hydrolase</fullName>
    </submittedName>
</protein>
<proteinExistence type="predicted"/>
<dbReference type="SUPFAM" id="SSF53474">
    <property type="entry name" value="alpha/beta-Hydrolases"/>
    <property type="match status" value="1"/>
</dbReference>
<dbReference type="Gene3D" id="3.40.50.1820">
    <property type="entry name" value="alpha/beta hydrolase"/>
    <property type="match status" value="1"/>
</dbReference>
<keyword evidence="2" id="KW-0378">Hydrolase</keyword>
<feature type="domain" description="AB hydrolase-1" evidence="1">
    <location>
        <begin position="12"/>
        <end position="229"/>
    </location>
</feature>
<reference evidence="2 3" key="1">
    <citation type="submission" date="2018-09" db="EMBL/GenBank/DDBJ databases">
        <title>Genome Sequence of Paenibacillus lautus Strain E7593-69, Azo Dye-Degrading Bacteria, Isolated from Commercial Tattoo Inks.</title>
        <authorList>
            <person name="Nho S.W."/>
            <person name="Kim S.-J."/>
            <person name="Kweon O."/>
            <person name="Cerniglia C.E."/>
        </authorList>
    </citation>
    <scope>NUCLEOTIDE SEQUENCE [LARGE SCALE GENOMIC DNA]</scope>
    <source>
        <strain evidence="2 3">E7593-69</strain>
    </source>
</reference>
<dbReference type="RefSeq" id="WP_119846467.1">
    <property type="nucleotide sequence ID" value="NZ_CP032412.1"/>
</dbReference>
<dbReference type="InterPro" id="IPR029058">
    <property type="entry name" value="AB_hydrolase_fold"/>
</dbReference>
<evidence type="ECO:0000313" key="3">
    <source>
        <dbReference type="Proteomes" id="UP000266552"/>
    </source>
</evidence>
<dbReference type="PANTHER" id="PTHR37017">
    <property type="entry name" value="AB HYDROLASE-1 DOMAIN-CONTAINING PROTEIN-RELATED"/>
    <property type="match status" value="1"/>
</dbReference>
<dbReference type="InterPro" id="IPR000073">
    <property type="entry name" value="AB_hydrolase_1"/>
</dbReference>
<sequence>MKQDMTKEELGFVFIHGAGLNGGVWDCVVEGLGHPCLKVEYPLRDRNVVSGQHLGLEDYVNHMAEQVRTWGTNKFVIVAHSLGGVLAMELAARLAERVAGFVAIGAAIPKRGGSFVSSLPFPQRIIMPVLLKTAGTKPPESVIRKGLCSDLPEEQASRVAAEFIPESRRVYTDRVQASAPQVPKLYVKLTQDKEFGESLQERMAANLSADRVESLSTGHLPMLSDPLGVRRILEGFVGQVKTSRESAISS</sequence>